<dbReference type="NCBIfam" id="NF043063">
    <property type="entry name" value="MMSYN1_0411"/>
    <property type="match status" value="1"/>
</dbReference>
<dbReference type="RefSeq" id="WP_015545622.1">
    <property type="nucleotide sequence ID" value="NZ_CP011260.1"/>
</dbReference>
<comment type="caution">
    <text evidence="7">The sequence shown here is derived from an EMBL/GenBank/DDBJ whole genome shotgun (WGS) entry which is preliminary data.</text>
</comment>
<proteinExistence type="predicted"/>
<gene>
    <name evidence="7" type="ORF">TS59_0519</name>
</gene>
<evidence type="ECO:0000313" key="7">
    <source>
        <dbReference type="EMBL" id="KJQ46661.1"/>
    </source>
</evidence>
<feature type="transmembrane region" description="Helical" evidence="6">
    <location>
        <begin position="340"/>
        <end position="360"/>
    </location>
</feature>
<sequence>MQIPIIKPKKGPPLTIEEISEIKQHSSYEKSYLKTFNKYKKKVEHRIYFKTSFWWDIFIIALAALANTITTDYFILATGDTGLFPGGTATIARFLSIVLDKHITSISTSSSFFIFLFIVNLPFFVFGFIKVGIKFTLTSLLYILLSIGWDQIITRLPIINPNEWSLIINYELISSLPTEWSSKLWLFVFSIFGGFFLGTTYSLTYRVGSSTAGTDFISSYVSKKYNKQIGSINMKINFTLLLIFVILNTVIMPIYKIDPTAKLSVLNTLTDEQFTEIYNKAKDSGKFILDSNSHHHFYLPSDWSVSDQQLWTRQQIAQIIASNTNFTNYDNLTTIIKLKFVFGPSLFASFICFVIQGVVIDKIYPKNKLFTVLISTTKPREVKNYLFESGYRNNIHFLENQTVKKENGYIAQSVIMIHIGLMDWKPLQAGANNIDPDMMISFIRTKQVKGPWSYSLDTQKRELSLYKKVITDRRLMARIEKESILLTKQRITNDKKLKNKSKTF</sequence>
<evidence type="ECO:0000256" key="2">
    <source>
        <dbReference type="ARBA" id="ARBA00022475"/>
    </source>
</evidence>
<feature type="transmembrane region" description="Helical" evidence="6">
    <location>
        <begin position="53"/>
        <end position="76"/>
    </location>
</feature>
<dbReference type="Pfam" id="PF02588">
    <property type="entry name" value="YitT_membrane"/>
    <property type="match status" value="1"/>
</dbReference>
<evidence type="ECO:0000313" key="8">
    <source>
        <dbReference type="Proteomes" id="UP000033624"/>
    </source>
</evidence>
<keyword evidence="4 6" id="KW-1133">Transmembrane helix</keyword>
<evidence type="ECO:0000256" key="1">
    <source>
        <dbReference type="ARBA" id="ARBA00004651"/>
    </source>
</evidence>
<evidence type="ECO:0008006" key="9">
    <source>
        <dbReference type="Google" id="ProtNLM"/>
    </source>
</evidence>
<dbReference type="PANTHER" id="PTHR33545:SF5">
    <property type="entry name" value="UPF0750 MEMBRANE PROTEIN YITT"/>
    <property type="match status" value="1"/>
</dbReference>
<keyword evidence="2" id="KW-1003">Cell membrane</keyword>
<dbReference type="EMBL" id="LAEW01000001">
    <property type="protein sequence ID" value="KJQ46661.1"/>
    <property type="molecule type" value="Genomic_DNA"/>
</dbReference>
<feature type="transmembrane region" description="Helical" evidence="6">
    <location>
        <begin position="236"/>
        <end position="255"/>
    </location>
</feature>
<reference evidence="7 8" key="1">
    <citation type="submission" date="2015-02" db="EMBL/GenBank/DDBJ databases">
        <title>Mycoplasma mycoides subsp. mycoides strain:B237 Genome sequencing.</title>
        <authorList>
            <person name="Fischer A."/>
            <person name="Santana-Cruz I."/>
            <person name="Schieck E."/>
            <person name="Gourle H."/>
            <person name="Lambert M."/>
            <person name="Nadendla S."/>
            <person name="Miller R.A."/>
            <person name="Weber J."/>
            <person name="Bongcam-Rudloff E."/>
            <person name="Vashee S."/>
            <person name="Frey J."/>
            <person name="Jores J."/>
        </authorList>
    </citation>
    <scope>NUCLEOTIDE SEQUENCE [LARGE SCALE GENOMIC DNA]</scope>
    <source>
        <strain evidence="7 8">B237</strain>
    </source>
</reference>
<keyword evidence="3 6" id="KW-0812">Transmembrane</keyword>
<dbReference type="AlphaFoldDB" id="A0AAE2EIY4"/>
<evidence type="ECO:0000256" key="6">
    <source>
        <dbReference type="SAM" id="Phobius"/>
    </source>
</evidence>
<dbReference type="InterPro" id="IPR051461">
    <property type="entry name" value="UPF0750_membrane"/>
</dbReference>
<dbReference type="PANTHER" id="PTHR33545">
    <property type="entry name" value="UPF0750 MEMBRANE PROTEIN YITT-RELATED"/>
    <property type="match status" value="1"/>
</dbReference>
<dbReference type="InterPro" id="IPR003740">
    <property type="entry name" value="YitT"/>
</dbReference>
<evidence type="ECO:0000256" key="5">
    <source>
        <dbReference type="ARBA" id="ARBA00023136"/>
    </source>
</evidence>
<comment type="subcellular location">
    <subcellularLocation>
        <location evidence="1">Cell membrane</location>
        <topology evidence="1">Multi-pass membrane protein</topology>
    </subcellularLocation>
</comment>
<evidence type="ECO:0000256" key="4">
    <source>
        <dbReference type="ARBA" id="ARBA00022989"/>
    </source>
</evidence>
<feature type="transmembrane region" description="Helical" evidence="6">
    <location>
        <begin position="184"/>
        <end position="203"/>
    </location>
</feature>
<dbReference type="Proteomes" id="UP000033624">
    <property type="component" value="Unassembled WGS sequence"/>
</dbReference>
<feature type="transmembrane region" description="Helical" evidence="6">
    <location>
        <begin position="111"/>
        <end position="133"/>
    </location>
</feature>
<protein>
    <recommendedName>
        <fullName evidence="9">YitT family protein</fullName>
    </recommendedName>
</protein>
<keyword evidence="5 6" id="KW-0472">Membrane</keyword>
<organism evidence="7 8">
    <name type="scientific">Mycoplasma mycoides subsp. mycoides</name>
    <dbReference type="NCBI Taxonomy" id="2103"/>
    <lineage>
        <taxon>Bacteria</taxon>
        <taxon>Bacillati</taxon>
        <taxon>Mycoplasmatota</taxon>
        <taxon>Mollicutes</taxon>
        <taxon>Mycoplasmataceae</taxon>
        <taxon>Mycoplasma</taxon>
    </lineage>
</organism>
<accession>A0AAE2EIY4</accession>
<name>A0AAE2EIY4_MYCMY</name>
<evidence type="ECO:0000256" key="3">
    <source>
        <dbReference type="ARBA" id="ARBA00022692"/>
    </source>
</evidence>
<dbReference type="GO" id="GO:0005886">
    <property type="term" value="C:plasma membrane"/>
    <property type="evidence" value="ECO:0007669"/>
    <property type="project" value="UniProtKB-SubCell"/>
</dbReference>